<dbReference type="EMBL" id="CAMXCT030000229">
    <property type="protein sequence ID" value="CAL4763190.1"/>
    <property type="molecule type" value="Genomic_DNA"/>
</dbReference>
<gene>
    <name evidence="2" type="ORF">C1SCF055_LOCUS4154</name>
</gene>
<dbReference type="EMBL" id="CAMXCT010000229">
    <property type="protein sequence ID" value="CAI3975878.1"/>
    <property type="molecule type" value="Genomic_DNA"/>
</dbReference>
<keyword evidence="5" id="KW-1185">Reference proteome</keyword>
<dbReference type="OrthoDB" id="72053at2759"/>
<keyword evidence="1" id="KW-0812">Transmembrane</keyword>
<evidence type="ECO:0000313" key="4">
    <source>
        <dbReference type="EMBL" id="CAL4763190.1"/>
    </source>
</evidence>
<dbReference type="GO" id="GO:0016853">
    <property type="term" value="F:isomerase activity"/>
    <property type="evidence" value="ECO:0007669"/>
    <property type="project" value="UniProtKB-KW"/>
</dbReference>
<dbReference type="EMBL" id="CAMXCT020000229">
    <property type="protein sequence ID" value="CAL1129253.1"/>
    <property type="molecule type" value="Genomic_DNA"/>
</dbReference>
<feature type="transmembrane region" description="Helical" evidence="1">
    <location>
        <begin position="103"/>
        <end position="122"/>
    </location>
</feature>
<protein>
    <submittedName>
        <fullName evidence="4">Protein disulfide isomerase-like 2-1</fullName>
    </submittedName>
</protein>
<sequence length="649" mass="72246">SVWETADLRFANPENEVAFCEGLQSQSLLLAALAGLSFAAFQLVIIAILLVDEETLREDVLSGVYSIHFLLLPAIAAASIGIVSVGSLVKEITRRSCVLLEPLWAFAIAINIIVGFFQSRAGRSLLGGRTLSGTLSGCMDDRIDLEISAVLLTALVSICCHCHLPRCCYLWLLVGLAMVSFVIQAFGTVCEFSKAQGLAPRLLNIGMMFFLLTTSYSAAHRLEKKHREGWLRTSPQEQIVREALARKELGKIALARDLKIFRLYGCCLVFGLFQDFRISRGASRTARTLFGAAVTGKSFLSFVAEENREEFSAFCQRSDGSRIPKSMGLKLIVQDALEPAHVLVIHHGRHRSKEFLMGIRRGDDSSICPSQSVLDILKMPEKEKSNFQHPIVPVASTDYIEPFELEHPDKRLPMMQDDEPATIKSARSSDYSGFSSGGSSASLCFSESQDGSSGFSQVLSRRDQRTQTDAFLCQTDQCVETVVPWKDVGFRCKCSNRAPKPLSEERRAAIACRDFRPRRQKRKVSSSLEAMSGTWALESQFIGIAQSFMHRLTFVGNRCIDARGQKWKVTQEGNDFFLIKGRIWTSGGVLFREGKSGIVMRFQPEEEEADPFEFAEDPDLNFEEDEQDGLKVLENILSDGYFTSLTTDH</sequence>
<feature type="transmembrane region" description="Helical" evidence="1">
    <location>
        <begin position="28"/>
        <end position="51"/>
    </location>
</feature>
<feature type="transmembrane region" description="Helical" evidence="1">
    <location>
        <begin position="202"/>
        <end position="219"/>
    </location>
</feature>
<dbReference type="AlphaFoldDB" id="A0A9P1BP29"/>
<dbReference type="Proteomes" id="UP001152797">
    <property type="component" value="Unassembled WGS sequence"/>
</dbReference>
<reference evidence="2" key="1">
    <citation type="submission" date="2022-10" db="EMBL/GenBank/DDBJ databases">
        <authorList>
            <person name="Chen Y."/>
            <person name="Dougan E. K."/>
            <person name="Chan C."/>
            <person name="Rhodes N."/>
            <person name="Thang M."/>
        </authorList>
    </citation>
    <scope>NUCLEOTIDE SEQUENCE</scope>
</reference>
<evidence type="ECO:0000256" key="1">
    <source>
        <dbReference type="SAM" id="Phobius"/>
    </source>
</evidence>
<evidence type="ECO:0000313" key="5">
    <source>
        <dbReference type="Proteomes" id="UP001152797"/>
    </source>
</evidence>
<comment type="caution">
    <text evidence="2">The sequence shown here is derived from an EMBL/GenBank/DDBJ whole genome shotgun (WGS) entry which is preliminary data.</text>
</comment>
<name>A0A9P1BP29_9DINO</name>
<keyword evidence="1" id="KW-1133">Transmembrane helix</keyword>
<feature type="transmembrane region" description="Helical" evidence="1">
    <location>
        <begin position="170"/>
        <end position="190"/>
    </location>
</feature>
<keyword evidence="4" id="KW-0413">Isomerase</keyword>
<feature type="non-terminal residue" evidence="2">
    <location>
        <position position="1"/>
    </location>
</feature>
<reference evidence="3" key="2">
    <citation type="submission" date="2024-04" db="EMBL/GenBank/DDBJ databases">
        <authorList>
            <person name="Chen Y."/>
            <person name="Shah S."/>
            <person name="Dougan E. K."/>
            <person name="Thang M."/>
            <person name="Chan C."/>
        </authorList>
    </citation>
    <scope>NUCLEOTIDE SEQUENCE [LARGE SCALE GENOMIC DNA]</scope>
</reference>
<feature type="transmembrane region" description="Helical" evidence="1">
    <location>
        <begin position="63"/>
        <end position="83"/>
    </location>
</feature>
<organism evidence="2">
    <name type="scientific">Cladocopium goreaui</name>
    <dbReference type="NCBI Taxonomy" id="2562237"/>
    <lineage>
        <taxon>Eukaryota</taxon>
        <taxon>Sar</taxon>
        <taxon>Alveolata</taxon>
        <taxon>Dinophyceae</taxon>
        <taxon>Suessiales</taxon>
        <taxon>Symbiodiniaceae</taxon>
        <taxon>Cladocopium</taxon>
    </lineage>
</organism>
<accession>A0A9P1BP29</accession>
<evidence type="ECO:0000313" key="3">
    <source>
        <dbReference type="EMBL" id="CAL1129253.1"/>
    </source>
</evidence>
<evidence type="ECO:0000313" key="2">
    <source>
        <dbReference type="EMBL" id="CAI3975878.1"/>
    </source>
</evidence>
<proteinExistence type="predicted"/>
<keyword evidence="1" id="KW-0472">Membrane</keyword>